<name>A0A0Q0TTF9_CLOBU</name>
<gene>
    <name evidence="1" type="ORF">CBU02nite_34050</name>
</gene>
<accession>A0A0Q0TTF9</accession>
<comment type="caution">
    <text evidence="1">The sequence shown here is derived from an EMBL/GenBank/DDBJ whole genome shotgun (WGS) entry which is preliminary data.</text>
</comment>
<sequence>MENTIFRLNSKGKLVLLDNTLEYYNNANGNKGKSINLDEIVSIINEIGKNEIKLCFKKKNKVKKCEITFDNEEECDRFFNYFDKDMFNNISYQKTEYNLTQKEALQSPLSLLGNIILLLACIYGAMFISEFALATRGSARIPVILLAIIKVFNWIGIEKILIVFGIITFFLLINGIKRFKNPPKARRIEFYNALINS</sequence>
<dbReference type="RefSeq" id="WP_027635352.1">
    <property type="nucleotide sequence ID" value="NZ_BKBC01000065.1"/>
</dbReference>
<dbReference type="Proteomes" id="UP000321089">
    <property type="component" value="Unassembled WGS sequence"/>
</dbReference>
<dbReference type="AlphaFoldDB" id="A0A0Q0TTF9"/>
<evidence type="ECO:0000313" key="1">
    <source>
        <dbReference type="EMBL" id="GEQ22899.1"/>
    </source>
</evidence>
<dbReference type="KEGG" id="cbut:ATN24_17640"/>
<organism evidence="1 2">
    <name type="scientific">Clostridium butyricum</name>
    <dbReference type="NCBI Taxonomy" id="1492"/>
    <lineage>
        <taxon>Bacteria</taxon>
        <taxon>Bacillati</taxon>
        <taxon>Bacillota</taxon>
        <taxon>Clostridia</taxon>
        <taxon>Eubacteriales</taxon>
        <taxon>Clostridiaceae</taxon>
        <taxon>Clostridium</taxon>
    </lineage>
</organism>
<evidence type="ECO:0000313" key="2">
    <source>
        <dbReference type="Proteomes" id="UP000321089"/>
    </source>
</evidence>
<reference evidence="1 2" key="1">
    <citation type="submission" date="2019-07" db="EMBL/GenBank/DDBJ databases">
        <title>Whole genome shotgun sequence of Clostridium butyricum NBRC 3858.</title>
        <authorList>
            <person name="Hosoyama A."/>
            <person name="Uohara A."/>
            <person name="Ohji S."/>
            <person name="Ichikawa N."/>
        </authorList>
    </citation>
    <scope>NUCLEOTIDE SEQUENCE [LARGE SCALE GENOMIC DNA]</scope>
    <source>
        <strain evidence="1 2">NBRC 3858</strain>
    </source>
</reference>
<protein>
    <submittedName>
        <fullName evidence="1">Uncharacterized protein</fullName>
    </submittedName>
</protein>
<proteinExistence type="predicted"/>
<dbReference type="EMBL" id="BKBC01000065">
    <property type="protein sequence ID" value="GEQ22899.1"/>
    <property type="molecule type" value="Genomic_DNA"/>
</dbReference>